<protein>
    <recommendedName>
        <fullName evidence="4">Lipoprotein</fullName>
    </recommendedName>
</protein>
<dbReference type="PROSITE" id="PS51257">
    <property type="entry name" value="PROKAR_LIPOPROTEIN"/>
    <property type="match status" value="1"/>
</dbReference>
<evidence type="ECO:0000313" key="2">
    <source>
        <dbReference type="EMBL" id="MDO6416138.1"/>
    </source>
</evidence>
<evidence type="ECO:0008006" key="4">
    <source>
        <dbReference type="Google" id="ProtNLM"/>
    </source>
</evidence>
<keyword evidence="3" id="KW-1185">Reference proteome</keyword>
<comment type="caution">
    <text evidence="2">The sequence shown here is derived from an EMBL/GenBank/DDBJ whole genome shotgun (WGS) entry which is preliminary data.</text>
</comment>
<evidence type="ECO:0000313" key="3">
    <source>
        <dbReference type="Proteomes" id="UP001169764"/>
    </source>
</evidence>
<dbReference type="EMBL" id="JAUOTP010000009">
    <property type="protein sequence ID" value="MDO6416138.1"/>
    <property type="molecule type" value="Genomic_DNA"/>
</dbReference>
<dbReference type="Proteomes" id="UP001169764">
    <property type="component" value="Unassembled WGS sequence"/>
</dbReference>
<organism evidence="2 3">
    <name type="scientific">Sphingomonas natans</name>
    <dbReference type="NCBI Taxonomy" id="3063330"/>
    <lineage>
        <taxon>Bacteria</taxon>
        <taxon>Pseudomonadati</taxon>
        <taxon>Pseudomonadota</taxon>
        <taxon>Alphaproteobacteria</taxon>
        <taxon>Sphingomonadales</taxon>
        <taxon>Sphingomonadaceae</taxon>
        <taxon>Sphingomonas</taxon>
    </lineage>
</organism>
<reference evidence="2" key="1">
    <citation type="submission" date="2023-07" db="EMBL/GenBank/DDBJ databases">
        <authorList>
            <person name="Kim M."/>
        </authorList>
    </citation>
    <scope>NUCLEOTIDE SEQUENCE</scope>
    <source>
        <strain evidence="2">BIUV-7</strain>
    </source>
</reference>
<accession>A0ABT8YCT4</accession>
<evidence type="ECO:0000256" key="1">
    <source>
        <dbReference type="SAM" id="SignalP"/>
    </source>
</evidence>
<feature type="signal peptide" evidence="1">
    <location>
        <begin position="1"/>
        <end position="22"/>
    </location>
</feature>
<sequence length="324" mass="34042">MPRKYRTATLLVPLFAASCATLPDTSGYTSATIGVRQAAAAAGELAQAQIDTAADTFRDAESQRSVRESGEAFGGAWATMLRSMDAAVAYAESLEAITHAGNSGAGSARAVADSVSTLATTLGVTIGPVAGAITDTATFLNTQIANIRASRSLARSLDAADPAIVRLQTIMSGQIAAARLTYTRAFNAERRTIEADTGLGFYFLQDVAMEREEKNQQALLDDAVLTPERSARIAPVKARLAAIRAARAGLTNGLARYQAATDNLAARRKAGLMVFAAADDAVAAWSAAHIRLSAGVRNRRPITFAALDAAADNLRQVLQTWRSL</sequence>
<gene>
    <name evidence="2" type="ORF">Q4F19_17260</name>
</gene>
<proteinExistence type="predicted"/>
<feature type="chain" id="PRO_5046352226" description="Lipoprotein" evidence="1">
    <location>
        <begin position="23"/>
        <end position="324"/>
    </location>
</feature>
<keyword evidence="1" id="KW-0732">Signal</keyword>
<dbReference type="RefSeq" id="WP_303545202.1">
    <property type="nucleotide sequence ID" value="NZ_JAUOTP010000009.1"/>
</dbReference>
<name>A0ABT8YCT4_9SPHN</name>